<keyword evidence="5" id="KW-1185">Reference proteome</keyword>
<accession>A0A1H9D6N9</accession>
<feature type="signal peptide" evidence="2">
    <location>
        <begin position="1"/>
        <end position="19"/>
    </location>
</feature>
<dbReference type="SUPFAM" id="SSF101898">
    <property type="entry name" value="NHL repeat"/>
    <property type="match status" value="1"/>
</dbReference>
<evidence type="ECO:0000259" key="3">
    <source>
        <dbReference type="Pfam" id="PF18962"/>
    </source>
</evidence>
<organism evidence="4 5">
    <name type="scientific">Flavobacterium urocaniciphilum</name>
    <dbReference type="NCBI Taxonomy" id="1299341"/>
    <lineage>
        <taxon>Bacteria</taxon>
        <taxon>Pseudomonadati</taxon>
        <taxon>Bacteroidota</taxon>
        <taxon>Flavobacteriia</taxon>
        <taxon>Flavobacteriales</taxon>
        <taxon>Flavobacteriaceae</taxon>
        <taxon>Flavobacterium</taxon>
    </lineage>
</organism>
<dbReference type="RefSeq" id="WP_143065648.1">
    <property type="nucleotide sequence ID" value="NZ_FOEI01000006.1"/>
</dbReference>
<dbReference type="Pfam" id="PF18962">
    <property type="entry name" value="Por_Secre_tail"/>
    <property type="match status" value="1"/>
</dbReference>
<dbReference type="InterPro" id="IPR026444">
    <property type="entry name" value="Secre_tail"/>
</dbReference>
<dbReference type="InterPro" id="IPR013431">
    <property type="entry name" value="Delta_60_rpt"/>
</dbReference>
<keyword evidence="1 2" id="KW-0732">Signal</keyword>
<dbReference type="OrthoDB" id="9805017at2"/>
<gene>
    <name evidence="4" type="ORF">SAMN05444005_10658</name>
</gene>
<dbReference type="EMBL" id="FOEI01000006">
    <property type="protein sequence ID" value="SEQ09017.1"/>
    <property type="molecule type" value="Genomic_DNA"/>
</dbReference>
<dbReference type="NCBIfam" id="TIGR02608">
    <property type="entry name" value="delta_60_rpt"/>
    <property type="match status" value="4"/>
</dbReference>
<feature type="domain" description="Secretion system C-terminal sorting" evidence="3">
    <location>
        <begin position="433"/>
        <end position="508"/>
    </location>
</feature>
<dbReference type="Pfam" id="PF17164">
    <property type="entry name" value="DUF5122"/>
    <property type="match status" value="3"/>
</dbReference>
<sequence>MIKKILLLLLLPIIGYSQQINPNFGTNGTISTDYAYDYDLFSDLQLLQNGKVLLFGNSKITLNSNLDGFAIIKYNEDGSFDNTFGINGKIILNFDSYQNSNPTSVVIQNDGKILIAGNTANNSRGVLTRLHSNGSIDTDFGFNGKVTVESKNINKMLLTPNQQILLFGNTVNDFCIEKLNSDGFHDLSFGINGITTLDDNNTFEKFTSAQILSDNSIICIGDSSNPNFNSNKVIIAKYSANGVFDSSFGIKRINMPYNPNATESNLYASDFKVLADNSIIMLVNGSYMTAQNIGYARIYKIDMNGNLLLNFNSTGYIQFNNCLGCDLRLQNVQFLDNNKFLVTQISENNNNDNFITTSLINSDGSINTTFGNISIDLINDFTPIAKAKVLNDKLYVAYHRTVNLNDYYINAYLIENQFLSITSLDDISDKSIIYPNPFSESFTIDFKNLDVSNGKISLYNINGTEIYSSNFSNVNNNTLTINELEKYATGIYFLKISSDNYLNTFKIIKK</sequence>
<evidence type="ECO:0000256" key="2">
    <source>
        <dbReference type="SAM" id="SignalP"/>
    </source>
</evidence>
<protein>
    <submittedName>
        <fullName evidence="4">Delta-60 repeat domain-containing protein/Por secretion system C-terminal sorting domain-containing protein</fullName>
    </submittedName>
</protein>
<proteinExistence type="predicted"/>
<dbReference type="STRING" id="1299341.SAMN05444005_10658"/>
<evidence type="ECO:0000256" key="1">
    <source>
        <dbReference type="ARBA" id="ARBA00022729"/>
    </source>
</evidence>
<dbReference type="NCBIfam" id="TIGR04183">
    <property type="entry name" value="Por_Secre_tail"/>
    <property type="match status" value="1"/>
</dbReference>
<evidence type="ECO:0000313" key="4">
    <source>
        <dbReference type="EMBL" id="SEQ09017.1"/>
    </source>
</evidence>
<feature type="chain" id="PRO_5011743663" evidence="2">
    <location>
        <begin position="20"/>
        <end position="510"/>
    </location>
</feature>
<dbReference type="Gene3D" id="2.80.10.50">
    <property type="match status" value="1"/>
</dbReference>
<name>A0A1H9D6N9_9FLAO</name>
<evidence type="ECO:0000313" key="5">
    <source>
        <dbReference type="Proteomes" id="UP000198648"/>
    </source>
</evidence>
<dbReference type="Proteomes" id="UP000198648">
    <property type="component" value="Unassembled WGS sequence"/>
</dbReference>
<reference evidence="4 5" key="1">
    <citation type="submission" date="2016-10" db="EMBL/GenBank/DDBJ databases">
        <authorList>
            <person name="de Groot N.N."/>
        </authorList>
    </citation>
    <scope>NUCLEOTIDE SEQUENCE [LARGE SCALE GENOMIC DNA]</scope>
    <source>
        <strain evidence="4 5">DSM 27078</strain>
    </source>
</reference>
<dbReference type="AlphaFoldDB" id="A0A1H9D6N9"/>